<keyword evidence="3" id="KW-1185">Reference proteome</keyword>
<evidence type="ECO:0000313" key="2">
    <source>
        <dbReference type="EMBL" id="MBM7058704.1"/>
    </source>
</evidence>
<feature type="region of interest" description="Disordered" evidence="1">
    <location>
        <begin position="46"/>
        <end position="71"/>
    </location>
</feature>
<feature type="non-terminal residue" evidence="2">
    <location>
        <position position="1"/>
    </location>
</feature>
<gene>
    <name evidence="2" type="ORF">JS521_34110</name>
</gene>
<reference evidence="2 3" key="1">
    <citation type="submission" date="2021-02" db="EMBL/GenBank/DDBJ databases">
        <title>Genome Streptomyces sp. RHZ10.</title>
        <authorList>
            <person name="Besaury L."/>
        </authorList>
    </citation>
    <scope>NUCLEOTIDE SEQUENCE [LARGE SCALE GENOMIC DNA]</scope>
    <source>
        <strain evidence="2 3">RHZ10</strain>
    </source>
</reference>
<protein>
    <submittedName>
        <fullName evidence="2">Uncharacterized protein</fullName>
    </submittedName>
</protein>
<sequence>AGGLVRVYKHRARGVFPGRRYRVADVPVDGELGAGVAAAVLVAGARRRRDTPGAPASAPAPPSSSSSPPAP</sequence>
<dbReference type="EMBL" id="JAFEUF010000378">
    <property type="protein sequence ID" value="MBM7058704.1"/>
    <property type="molecule type" value="Genomic_DNA"/>
</dbReference>
<accession>A0ABS2I6A1</accession>
<dbReference type="Proteomes" id="UP000712045">
    <property type="component" value="Unassembled WGS sequence"/>
</dbReference>
<evidence type="ECO:0000256" key="1">
    <source>
        <dbReference type="SAM" id="MobiDB-lite"/>
    </source>
</evidence>
<evidence type="ECO:0000313" key="3">
    <source>
        <dbReference type="Proteomes" id="UP000712045"/>
    </source>
</evidence>
<name>A0ABS2I6A1_9ACTN</name>
<comment type="caution">
    <text evidence="2">The sequence shown here is derived from an EMBL/GenBank/DDBJ whole genome shotgun (WGS) entry which is preliminary data.</text>
</comment>
<proteinExistence type="predicted"/>
<organism evidence="2 3">
    <name type="scientific">Streptomyces durocortorensis</name>
    <dbReference type="NCBI Taxonomy" id="2811104"/>
    <lineage>
        <taxon>Bacteria</taxon>
        <taxon>Bacillati</taxon>
        <taxon>Actinomycetota</taxon>
        <taxon>Actinomycetes</taxon>
        <taxon>Kitasatosporales</taxon>
        <taxon>Streptomycetaceae</taxon>
        <taxon>Streptomyces</taxon>
    </lineage>
</organism>
<feature type="compositionally biased region" description="Pro residues" evidence="1">
    <location>
        <begin position="58"/>
        <end position="71"/>
    </location>
</feature>